<proteinExistence type="predicted"/>
<dbReference type="InterPro" id="IPR004119">
    <property type="entry name" value="EcKL"/>
</dbReference>
<comment type="caution">
    <text evidence="2">The sequence shown here is derived from an EMBL/GenBank/DDBJ whole genome shotgun (WGS) entry which is preliminary data.</text>
</comment>
<dbReference type="Proteomes" id="UP001549920">
    <property type="component" value="Unassembled WGS sequence"/>
</dbReference>
<dbReference type="EMBL" id="JBEUOH010000014">
    <property type="protein sequence ID" value="KAL0879329.1"/>
    <property type="molecule type" value="Genomic_DNA"/>
</dbReference>
<dbReference type="Gene3D" id="3.90.1200.10">
    <property type="match status" value="1"/>
</dbReference>
<dbReference type="SMART" id="SM00587">
    <property type="entry name" value="CHK"/>
    <property type="match status" value="1"/>
</dbReference>
<dbReference type="PANTHER" id="PTHR11012:SF30">
    <property type="entry name" value="PROTEIN KINASE-LIKE DOMAIN-CONTAINING"/>
    <property type="match status" value="1"/>
</dbReference>
<dbReference type="PANTHER" id="PTHR11012">
    <property type="entry name" value="PROTEIN KINASE-LIKE DOMAIN-CONTAINING"/>
    <property type="match status" value="1"/>
</dbReference>
<evidence type="ECO:0000259" key="1">
    <source>
        <dbReference type="SMART" id="SM00587"/>
    </source>
</evidence>
<dbReference type="InterPro" id="IPR015897">
    <property type="entry name" value="CHK_kinase-like"/>
</dbReference>
<accession>A0ABR3HRY2</accession>
<evidence type="ECO:0000313" key="3">
    <source>
        <dbReference type="Proteomes" id="UP001549920"/>
    </source>
</evidence>
<organism evidence="2 3">
    <name type="scientific">Loxostege sticticalis</name>
    <name type="common">Beet webworm moth</name>
    <dbReference type="NCBI Taxonomy" id="481309"/>
    <lineage>
        <taxon>Eukaryota</taxon>
        <taxon>Metazoa</taxon>
        <taxon>Ecdysozoa</taxon>
        <taxon>Arthropoda</taxon>
        <taxon>Hexapoda</taxon>
        <taxon>Insecta</taxon>
        <taxon>Pterygota</taxon>
        <taxon>Neoptera</taxon>
        <taxon>Endopterygota</taxon>
        <taxon>Lepidoptera</taxon>
        <taxon>Glossata</taxon>
        <taxon>Ditrysia</taxon>
        <taxon>Pyraloidea</taxon>
        <taxon>Crambidae</taxon>
        <taxon>Pyraustinae</taxon>
        <taxon>Loxostege</taxon>
    </lineage>
</organism>
<keyword evidence="3" id="KW-1185">Reference proteome</keyword>
<dbReference type="SUPFAM" id="SSF56112">
    <property type="entry name" value="Protein kinase-like (PK-like)"/>
    <property type="match status" value="1"/>
</dbReference>
<feature type="domain" description="CHK kinase-like" evidence="1">
    <location>
        <begin position="133"/>
        <end position="324"/>
    </location>
</feature>
<reference evidence="2 3" key="1">
    <citation type="submission" date="2024-06" db="EMBL/GenBank/DDBJ databases">
        <title>A chromosome-level genome assembly of beet webworm, Loxostege sticticalis.</title>
        <authorList>
            <person name="Zhang Y."/>
        </authorList>
    </citation>
    <scope>NUCLEOTIDE SEQUENCE [LARGE SCALE GENOMIC DNA]</scope>
    <source>
        <strain evidence="2">AQ026</strain>
        <tissue evidence="2">Whole body</tissue>
    </source>
</reference>
<dbReference type="Pfam" id="PF02958">
    <property type="entry name" value="EcKL"/>
    <property type="match status" value="1"/>
</dbReference>
<gene>
    <name evidence="2" type="ORF">ABMA27_003107</name>
</gene>
<evidence type="ECO:0000313" key="2">
    <source>
        <dbReference type="EMBL" id="KAL0879329.1"/>
    </source>
</evidence>
<name>A0ABR3HRY2_LOXSC</name>
<sequence>MASLQFEGALEGISEKQQQFIREVLEKQGFTNNKVLFEPAGKAGDNYIANVKRIIVKVDGGNDFKMIAKTAPQIDGLRTMTNAKVMFNNEIVMYEHVIPKYKSLQKEAGIPENDRLKFAQCYGCLSEEPHEVVLLEDLKVLDYTMLDRLSPMNEDAVLLVLKNFAILHSMSFVLRHLEPETYTSFSSRLIPLWRFIFNKSERIANLEQVENGALEILDDDNYKKAIRGAVSELHTLIDKYKNLESPEHFVIQQGDGWTNNIMFKLNGDKPVDTLMIDYQLASETSPVADLLYFIFICTDHATRSKHYLKWIDYYHEQLDKALSFYGLKANVIYSRDRLDAELKLYSRPYLGVVILLTSVLCRNTEEAAQLQETISNLKGELQEWQAETLSVDTVSNYKHRIQGLVDSYRQFGYMS</sequence>
<dbReference type="InterPro" id="IPR011009">
    <property type="entry name" value="Kinase-like_dom_sf"/>
</dbReference>
<protein>
    <recommendedName>
        <fullName evidence="1">CHK kinase-like domain-containing protein</fullName>
    </recommendedName>
</protein>